<proteinExistence type="predicted"/>
<dbReference type="GO" id="GO:0016832">
    <property type="term" value="F:aldehyde-lyase activity"/>
    <property type="evidence" value="ECO:0007669"/>
    <property type="project" value="TreeGrafter"/>
</dbReference>
<dbReference type="Gene3D" id="3.40.225.10">
    <property type="entry name" value="Class II aldolase/adducin N-terminal domain"/>
    <property type="match status" value="1"/>
</dbReference>
<gene>
    <name evidence="5" type="ORF">METZ01_LOCUS401060</name>
</gene>
<sequence>MKDLTFKKNIEHKTLIKECHIQNVNLIKKKLAIHTFGNISCRIEKNYFVIKPSGTNLSSLKFTDYPIVRISDGKIVSGKLKPSSDTPTHLFLYKNYAHIGAISHTHSKFATAWSQASRPIPILGTTHADYSKKNIPITAPLKNSQLSKDYEYNTGKAIKDCLKINKLDPSNCLGVLVRNHAPFCWGRNAQEAFNNSEILEYIAELAFISITINSKSKISKNLINKHFSRKHGNKSYYGQR</sequence>
<evidence type="ECO:0000256" key="2">
    <source>
        <dbReference type="ARBA" id="ARBA00022723"/>
    </source>
</evidence>
<dbReference type="GO" id="GO:0019323">
    <property type="term" value="P:pentose catabolic process"/>
    <property type="evidence" value="ECO:0007669"/>
    <property type="project" value="TreeGrafter"/>
</dbReference>
<dbReference type="PANTHER" id="PTHR22789:SF8">
    <property type="entry name" value="L-RIBULOSE-5-PHOSPHATE 4-EPIMERASE SGBE"/>
    <property type="match status" value="1"/>
</dbReference>
<dbReference type="NCBIfam" id="NF006047">
    <property type="entry name" value="PRK08193.1"/>
    <property type="match status" value="1"/>
</dbReference>
<evidence type="ECO:0000256" key="1">
    <source>
        <dbReference type="ARBA" id="ARBA00001947"/>
    </source>
</evidence>
<reference evidence="5" key="1">
    <citation type="submission" date="2018-05" db="EMBL/GenBank/DDBJ databases">
        <authorList>
            <person name="Lanie J.A."/>
            <person name="Ng W.-L."/>
            <person name="Kazmierczak K.M."/>
            <person name="Andrzejewski T.M."/>
            <person name="Davidsen T.M."/>
            <person name="Wayne K.J."/>
            <person name="Tettelin H."/>
            <person name="Glass J.I."/>
            <person name="Rusch D."/>
            <person name="Podicherti R."/>
            <person name="Tsui H.-C.T."/>
            <person name="Winkler M.E."/>
        </authorList>
    </citation>
    <scope>NUCLEOTIDE SEQUENCE</scope>
</reference>
<organism evidence="5">
    <name type="scientific">marine metagenome</name>
    <dbReference type="NCBI Taxonomy" id="408172"/>
    <lineage>
        <taxon>unclassified sequences</taxon>
        <taxon>metagenomes</taxon>
        <taxon>ecological metagenomes</taxon>
    </lineage>
</organism>
<dbReference type="Pfam" id="PF00596">
    <property type="entry name" value="Aldolase_II"/>
    <property type="match status" value="1"/>
</dbReference>
<evidence type="ECO:0000313" key="5">
    <source>
        <dbReference type="EMBL" id="SVD48206.1"/>
    </source>
</evidence>
<dbReference type="InterPro" id="IPR050197">
    <property type="entry name" value="Aldolase_class_II_sugar_metab"/>
</dbReference>
<dbReference type="SUPFAM" id="SSF53639">
    <property type="entry name" value="AraD/HMP-PK domain-like"/>
    <property type="match status" value="1"/>
</dbReference>
<protein>
    <recommendedName>
        <fullName evidence="4">Class II aldolase/adducin N-terminal domain-containing protein</fullName>
    </recommendedName>
</protein>
<evidence type="ECO:0000256" key="3">
    <source>
        <dbReference type="ARBA" id="ARBA00022833"/>
    </source>
</evidence>
<dbReference type="AlphaFoldDB" id="A0A382VNR2"/>
<accession>A0A382VNR2</accession>
<feature type="domain" description="Class II aldolase/adducin N-terminal" evidence="4">
    <location>
        <begin position="17"/>
        <end position="207"/>
    </location>
</feature>
<dbReference type="InterPro" id="IPR036409">
    <property type="entry name" value="Aldolase_II/adducin_N_sf"/>
</dbReference>
<name>A0A382VNR2_9ZZZZ</name>
<evidence type="ECO:0000259" key="4">
    <source>
        <dbReference type="SMART" id="SM01007"/>
    </source>
</evidence>
<dbReference type="GO" id="GO:0005829">
    <property type="term" value="C:cytosol"/>
    <property type="evidence" value="ECO:0007669"/>
    <property type="project" value="TreeGrafter"/>
</dbReference>
<keyword evidence="2" id="KW-0479">Metal-binding</keyword>
<comment type="cofactor">
    <cofactor evidence="1">
        <name>Zn(2+)</name>
        <dbReference type="ChEBI" id="CHEBI:29105"/>
    </cofactor>
</comment>
<dbReference type="SMART" id="SM01007">
    <property type="entry name" value="Aldolase_II"/>
    <property type="match status" value="1"/>
</dbReference>
<dbReference type="GO" id="GO:0046872">
    <property type="term" value="F:metal ion binding"/>
    <property type="evidence" value="ECO:0007669"/>
    <property type="project" value="UniProtKB-KW"/>
</dbReference>
<dbReference type="EMBL" id="UINC01153465">
    <property type="protein sequence ID" value="SVD48206.1"/>
    <property type="molecule type" value="Genomic_DNA"/>
</dbReference>
<keyword evidence="3" id="KW-0862">Zinc</keyword>
<dbReference type="PANTHER" id="PTHR22789">
    <property type="entry name" value="FUCULOSE PHOSPHATE ALDOLASE"/>
    <property type="match status" value="1"/>
</dbReference>
<dbReference type="InterPro" id="IPR001303">
    <property type="entry name" value="Aldolase_II/adducin_N"/>
</dbReference>